<evidence type="ECO:0000313" key="1">
    <source>
        <dbReference type="EMBL" id="MFB2893012.1"/>
    </source>
</evidence>
<organism evidence="1 2">
    <name type="scientific">Floridaenema flaviceps BLCC-F50</name>
    <dbReference type="NCBI Taxonomy" id="3153642"/>
    <lineage>
        <taxon>Bacteria</taxon>
        <taxon>Bacillati</taxon>
        <taxon>Cyanobacteriota</taxon>
        <taxon>Cyanophyceae</taxon>
        <taxon>Oscillatoriophycideae</taxon>
        <taxon>Aerosakkonematales</taxon>
        <taxon>Aerosakkonemataceae</taxon>
        <taxon>Floridanema</taxon>
        <taxon>Floridanema flaviceps</taxon>
    </lineage>
</organism>
<reference evidence="1 2" key="1">
    <citation type="submission" date="2024-09" db="EMBL/GenBank/DDBJ databases">
        <title>Floridaenema gen nov. (Aerosakkonemataceae, Aerosakkonematales ord. nov., Cyanobacteria) from benthic tropical and subtropical fresh waters, with the description of four new species.</title>
        <authorList>
            <person name="Moretto J.A."/>
            <person name="Berthold D.E."/>
            <person name="Lefler F.W."/>
            <person name="Huang I.-S."/>
            <person name="Laughinghouse H. IV."/>
        </authorList>
    </citation>
    <scope>NUCLEOTIDE SEQUENCE [LARGE SCALE GENOMIC DNA]</scope>
    <source>
        <strain evidence="1 2">BLCC-F50</strain>
    </source>
</reference>
<dbReference type="EMBL" id="JBHFNR010000059">
    <property type="protein sequence ID" value="MFB2893012.1"/>
    <property type="molecule type" value="Genomic_DNA"/>
</dbReference>
<accession>A0ABV4XPK2</accession>
<sequence length="260" mass="29237">MPSPFPGMNPYLENPSLWPGVHHWLITEIARFLSPQLRPKYIVAVEVRVYETFGENLLVGVPDVTVQRQKNPLNPTSTNVTVAALPAQPITVEVPVAESIRQGYLEIRDVAKKEVVTVIEILSPVNKRPGDGRETYTAKRNKILGSLTHLVEIDLLRNWQAMPFSSNGIESDYRILVCRGDRRPSAELYAFNLANAIPKFPIPLRSEDEEPVLDLQNILPNIYEIAGYDLQINYSRECVPALSETNAAWVDGLLKEKGLR</sequence>
<gene>
    <name evidence="1" type="ORF">ACE1CI_08880</name>
</gene>
<dbReference type="InterPro" id="IPR025132">
    <property type="entry name" value="DUF4058"/>
</dbReference>
<evidence type="ECO:0000313" key="2">
    <source>
        <dbReference type="Proteomes" id="UP001576784"/>
    </source>
</evidence>
<dbReference type="Proteomes" id="UP001576784">
    <property type="component" value="Unassembled WGS sequence"/>
</dbReference>
<comment type="caution">
    <text evidence="1">The sequence shown here is derived from an EMBL/GenBank/DDBJ whole genome shotgun (WGS) entry which is preliminary data.</text>
</comment>
<keyword evidence="2" id="KW-1185">Reference proteome</keyword>
<protein>
    <submittedName>
        <fullName evidence="1">DUF4058 family protein</fullName>
    </submittedName>
</protein>
<dbReference type="Pfam" id="PF13267">
    <property type="entry name" value="DUF4058"/>
    <property type="match status" value="1"/>
</dbReference>
<dbReference type="RefSeq" id="WP_413262677.1">
    <property type="nucleotide sequence ID" value="NZ_JBHFNR010000059.1"/>
</dbReference>
<proteinExistence type="predicted"/>
<name>A0ABV4XPK2_9CYAN</name>